<dbReference type="EC" id="2.3.2.27" evidence="2"/>
<keyword evidence="12" id="KW-1185">Reference proteome</keyword>
<feature type="region of interest" description="Disordered" evidence="9">
    <location>
        <begin position="256"/>
        <end position="278"/>
    </location>
</feature>
<comment type="caution">
    <text evidence="11">The sequence shown here is derived from an EMBL/GenBank/DDBJ whole genome shotgun (WGS) entry which is preliminary data.</text>
</comment>
<evidence type="ECO:0000256" key="4">
    <source>
        <dbReference type="ARBA" id="ARBA00022723"/>
    </source>
</evidence>
<keyword evidence="6" id="KW-0833">Ubl conjugation pathway</keyword>
<dbReference type="PROSITE" id="PS50089">
    <property type="entry name" value="ZF_RING_2"/>
    <property type="match status" value="1"/>
</dbReference>
<keyword evidence="7" id="KW-0862">Zinc</keyword>
<dbReference type="GO" id="GO:0008270">
    <property type="term" value="F:zinc ion binding"/>
    <property type="evidence" value="ECO:0007669"/>
    <property type="project" value="UniProtKB-KW"/>
</dbReference>
<evidence type="ECO:0000256" key="9">
    <source>
        <dbReference type="SAM" id="MobiDB-lite"/>
    </source>
</evidence>
<evidence type="ECO:0000256" key="1">
    <source>
        <dbReference type="ARBA" id="ARBA00000900"/>
    </source>
</evidence>
<evidence type="ECO:0000259" key="10">
    <source>
        <dbReference type="PROSITE" id="PS50089"/>
    </source>
</evidence>
<keyword evidence="4" id="KW-0479">Metal-binding</keyword>
<dbReference type="AlphaFoldDB" id="A0A9W9IGY8"/>
<dbReference type="InterPro" id="IPR001841">
    <property type="entry name" value="Znf_RING"/>
</dbReference>
<reference evidence="11" key="2">
    <citation type="journal article" date="2023" name="IMA Fungus">
        <title>Comparative genomic study of the Penicillium genus elucidates a diverse pangenome and 15 lateral gene transfer events.</title>
        <authorList>
            <person name="Petersen C."/>
            <person name="Sorensen T."/>
            <person name="Nielsen M.R."/>
            <person name="Sondergaard T.E."/>
            <person name="Sorensen J.L."/>
            <person name="Fitzpatrick D.A."/>
            <person name="Frisvad J.C."/>
            <person name="Nielsen K.L."/>
        </authorList>
    </citation>
    <scope>NUCLEOTIDE SEQUENCE</scope>
    <source>
        <strain evidence="11">IBT 21917</strain>
    </source>
</reference>
<reference evidence="11" key="1">
    <citation type="submission" date="2022-11" db="EMBL/GenBank/DDBJ databases">
        <authorList>
            <person name="Petersen C."/>
        </authorList>
    </citation>
    <scope>NUCLEOTIDE SEQUENCE</scope>
    <source>
        <strain evidence="11">IBT 21917</strain>
    </source>
</reference>
<keyword evidence="3" id="KW-0808">Transferase</keyword>
<organism evidence="11 12">
    <name type="scientific">Penicillium capsulatum</name>
    <dbReference type="NCBI Taxonomy" id="69766"/>
    <lineage>
        <taxon>Eukaryota</taxon>
        <taxon>Fungi</taxon>
        <taxon>Dikarya</taxon>
        <taxon>Ascomycota</taxon>
        <taxon>Pezizomycotina</taxon>
        <taxon>Eurotiomycetes</taxon>
        <taxon>Eurotiomycetidae</taxon>
        <taxon>Eurotiales</taxon>
        <taxon>Aspergillaceae</taxon>
        <taxon>Penicillium</taxon>
    </lineage>
</organism>
<dbReference type="EMBL" id="JAPQKO010000003">
    <property type="protein sequence ID" value="KAJ5173417.1"/>
    <property type="molecule type" value="Genomic_DNA"/>
</dbReference>
<dbReference type="FunFam" id="3.30.40.10:FF:000127">
    <property type="entry name" value="E3 ubiquitin-protein ligase RNF181"/>
    <property type="match status" value="1"/>
</dbReference>
<dbReference type="CDD" id="cd16454">
    <property type="entry name" value="RING-H2_PA-TM-RING"/>
    <property type="match status" value="1"/>
</dbReference>
<feature type="region of interest" description="Disordered" evidence="9">
    <location>
        <begin position="339"/>
        <end position="426"/>
    </location>
</feature>
<feature type="domain" description="RING-type" evidence="10">
    <location>
        <begin position="292"/>
        <end position="333"/>
    </location>
</feature>
<sequence>MPVAGSGRKMIKMIWPARIVSRNLLRLYAMLLLQSPPTAHDPEPQTPPINPWMDHNPWGRDETSPPSRFGFADPGSPGYSQRTHRSPDGRFTFSSTTISGGSSPRDGGVAHPNPMIPMMLQSLESIFRGLEEIHNPQGPRGAATDPFHPHSPGWPEPEHRGLNESAGHERLPPQMNSLAEYVASSEDRDTVTDQLPSLLEAVRTGPQRPRRHGAYGVAAPDPFSMLTAVLLNRDRNGDAVYSQEELDRAISQLIDENNSGSGPTPASTTAIQSLPKKRVDQEMLGSDGKAECSICMDAVKVGTEVTVLPCSHWFHFSCIEAWLSQNNSCPHCRRSINATGETGQGTSDNPVVISDSPEPPPAGRRRRRSSPITSLSRSGRSSLSRSSRTSPTPDEGDSGTRRPSRSEGRGGLTGWVWSRFGGGTST</sequence>
<evidence type="ECO:0000313" key="11">
    <source>
        <dbReference type="EMBL" id="KAJ5173417.1"/>
    </source>
</evidence>
<feature type="compositionally biased region" description="Polar residues" evidence="9">
    <location>
        <begin position="339"/>
        <end position="349"/>
    </location>
</feature>
<evidence type="ECO:0000313" key="12">
    <source>
        <dbReference type="Proteomes" id="UP001146351"/>
    </source>
</evidence>
<dbReference type="PANTHER" id="PTHR45931">
    <property type="entry name" value="SI:CH211-59O9.10"/>
    <property type="match status" value="1"/>
</dbReference>
<dbReference type="Proteomes" id="UP001146351">
    <property type="component" value="Unassembled WGS sequence"/>
</dbReference>
<keyword evidence="5 8" id="KW-0863">Zinc-finger</keyword>
<evidence type="ECO:0000256" key="2">
    <source>
        <dbReference type="ARBA" id="ARBA00012483"/>
    </source>
</evidence>
<dbReference type="GO" id="GO:0016567">
    <property type="term" value="P:protein ubiquitination"/>
    <property type="evidence" value="ECO:0007669"/>
    <property type="project" value="UniProtKB-ARBA"/>
</dbReference>
<feature type="region of interest" description="Disordered" evidence="9">
    <location>
        <begin position="38"/>
        <end position="90"/>
    </location>
</feature>
<dbReference type="SMART" id="SM00184">
    <property type="entry name" value="RING"/>
    <property type="match status" value="1"/>
</dbReference>
<evidence type="ECO:0000256" key="5">
    <source>
        <dbReference type="ARBA" id="ARBA00022771"/>
    </source>
</evidence>
<dbReference type="InterPro" id="IPR051834">
    <property type="entry name" value="RING_finger_E3_ligase"/>
</dbReference>
<dbReference type="Gene3D" id="3.30.40.10">
    <property type="entry name" value="Zinc/RING finger domain, C3HC4 (zinc finger)"/>
    <property type="match status" value="1"/>
</dbReference>
<accession>A0A9W9IGY8</accession>
<dbReference type="GO" id="GO:0061630">
    <property type="term" value="F:ubiquitin protein ligase activity"/>
    <property type="evidence" value="ECO:0007669"/>
    <property type="project" value="UniProtKB-EC"/>
</dbReference>
<feature type="compositionally biased region" description="Low complexity" evidence="9">
    <location>
        <begin position="370"/>
        <end position="393"/>
    </location>
</feature>
<dbReference type="Pfam" id="PF13639">
    <property type="entry name" value="zf-RING_2"/>
    <property type="match status" value="1"/>
</dbReference>
<dbReference type="GO" id="GO:0005634">
    <property type="term" value="C:nucleus"/>
    <property type="evidence" value="ECO:0007669"/>
    <property type="project" value="TreeGrafter"/>
</dbReference>
<evidence type="ECO:0000256" key="3">
    <source>
        <dbReference type="ARBA" id="ARBA00022679"/>
    </source>
</evidence>
<dbReference type="InterPro" id="IPR013083">
    <property type="entry name" value="Znf_RING/FYVE/PHD"/>
</dbReference>
<evidence type="ECO:0000256" key="7">
    <source>
        <dbReference type="ARBA" id="ARBA00022833"/>
    </source>
</evidence>
<comment type="catalytic activity">
    <reaction evidence="1">
        <text>S-ubiquitinyl-[E2 ubiquitin-conjugating enzyme]-L-cysteine + [acceptor protein]-L-lysine = [E2 ubiquitin-conjugating enzyme]-L-cysteine + N(6)-ubiquitinyl-[acceptor protein]-L-lysine.</text>
        <dbReference type="EC" id="2.3.2.27"/>
    </reaction>
</comment>
<evidence type="ECO:0000256" key="6">
    <source>
        <dbReference type="ARBA" id="ARBA00022786"/>
    </source>
</evidence>
<feature type="compositionally biased region" description="Basic and acidic residues" evidence="9">
    <location>
        <begin position="398"/>
        <end position="408"/>
    </location>
</feature>
<feature type="compositionally biased region" description="Polar residues" evidence="9">
    <location>
        <begin position="256"/>
        <end position="272"/>
    </location>
</feature>
<proteinExistence type="predicted"/>
<dbReference type="PANTHER" id="PTHR45931:SF3">
    <property type="entry name" value="RING ZINC FINGER-CONTAINING PROTEIN"/>
    <property type="match status" value="1"/>
</dbReference>
<dbReference type="GO" id="GO:0006511">
    <property type="term" value="P:ubiquitin-dependent protein catabolic process"/>
    <property type="evidence" value="ECO:0007669"/>
    <property type="project" value="TreeGrafter"/>
</dbReference>
<protein>
    <recommendedName>
        <fullName evidence="2">RING-type E3 ubiquitin transferase</fullName>
        <ecNumber evidence="2">2.3.2.27</ecNumber>
    </recommendedName>
</protein>
<gene>
    <name evidence="11" type="ORF">N7492_006010</name>
</gene>
<evidence type="ECO:0000256" key="8">
    <source>
        <dbReference type="PROSITE-ProRule" id="PRU00175"/>
    </source>
</evidence>
<dbReference type="SUPFAM" id="SSF57850">
    <property type="entry name" value="RING/U-box"/>
    <property type="match status" value="1"/>
</dbReference>
<name>A0A9W9IGY8_9EURO</name>
<dbReference type="OrthoDB" id="8062037at2759"/>